<gene>
    <name evidence="2" type="ORF">GHT09_019482</name>
</gene>
<comment type="caution">
    <text evidence="2">The sequence shown here is derived from an EMBL/GenBank/DDBJ whole genome shotgun (WGS) entry which is preliminary data.</text>
</comment>
<dbReference type="EMBL" id="WJEC01008780">
    <property type="protein sequence ID" value="KAF7460346.1"/>
    <property type="molecule type" value="Genomic_DNA"/>
</dbReference>
<dbReference type="AlphaFoldDB" id="A0A834PHQ3"/>
<dbReference type="Proteomes" id="UP000662637">
    <property type="component" value="Unassembled WGS sequence"/>
</dbReference>
<reference evidence="2" key="1">
    <citation type="submission" date="2020-08" db="EMBL/GenBank/DDBJ databases">
        <authorList>
            <person name="Shumante A."/>
            <person name="Zimin A.V."/>
            <person name="Puiu D."/>
            <person name="Salzberg S.L."/>
        </authorList>
    </citation>
    <scope>NUCLEOTIDE SEQUENCE</scope>
    <source>
        <strain evidence="2">WC2-LM</strain>
        <tissue evidence="2">Liver</tissue>
    </source>
</reference>
<organism evidence="2 3">
    <name type="scientific">Marmota monax</name>
    <name type="common">Woodchuck</name>
    <dbReference type="NCBI Taxonomy" id="9995"/>
    <lineage>
        <taxon>Eukaryota</taxon>
        <taxon>Metazoa</taxon>
        <taxon>Chordata</taxon>
        <taxon>Craniata</taxon>
        <taxon>Vertebrata</taxon>
        <taxon>Euteleostomi</taxon>
        <taxon>Mammalia</taxon>
        <taxon>Eutheria</taxon>
        <taxon>Euarchontoglires</taxon>
        <taxon>Glires</taxon>
        <taxon>Rodentia</taxon>
        <taxon>Sciuromorpha</taxon>
        <taxon>Sciuridae</taxon>
        <taxon>Xerinae</taxon>
        <taxon>Marmotini</taxon>
        <taxon>Marmota</taxon>
    </lineage>
</organism>
<accession>A0A834PHQ3</accession>
<evidence type="ECO:0000313" key="2">
    <source>
        <dbReference type="EMBL" id="KAF7460346.1"/>
    </source>
</evidence>
<evidence type="ECO:0000256" key="1">
    <source>
        <dbReference type="SAM" id="MobiDB-lite"/>
    </source>
</evidence>
<name>A0A834PHQ3_MARMO</name>
<proteinExistence type="predicted"/>
<evidence type="ECO:0000313" key="3">
    <source>
        <dbReference type="Proteomes" id="UP000662637"/>
    </source>
</evidence>
<feature type="region of interest" description="Disordered" evidence="1">
    <location>
        <begin position="69"/>
        <end position="121"/>
    </location>
</feature>
<protein>
    <submittedName>
        <fullName evidence="2">Uncharacterized protein</fullName>
    </submittedName>
</protein>
<sequence length="121" mass="13585">MHNAHCKHWDYYNLSWSSKLNSVPELQPVCLCTRKRGKTPLLLHTLPKNASGREQVLSTLEIMEGAPFSIGVARGPRGPRRMRVPKGPGAYLMRLERRHRAKSNRATATARPGRLSGSTEK</sequence>